<evidence type="ECO:0000313" key="2">
    <source>
        <dbReference type="EMBL" id="TNN35521.1"/>
    </source>
</evidence>
<reference evidence="2 3" key="1">
    <citation type="submission" date="2019-03" db="EMBL/GenBank/DDBJ databases">
        <title>First draft genome of Liparis tanakae, snailfish: a comprehensive survey of snailfish specific genes.</title>
        <authorList>
            <person name="Kim W."/>
            <person name="Song I."/>
            <person name="Jeong J.-H."/>
            <person name="Kim D."/>
            <person name="Kim S."/>
            <person name="Ryu S."/>
            <person name="Song J.Y."/>
            <person name="Lee S.K."/>
        </authorList>
    </citation>
    <scope>NUCLEOTIDE SEQUENCE [LARGE SCALE GENOMIC DNA]</scope>
    <source>
        <tissue evidence="2">Muscle</tissue>
    </source>
</reference>
<feature type="region of interest" description="Disordered" evidence="1">
    <location>
        <begin position="81"/>
        <end position="159"/>
    </location>
</feature>
<accession>A0A4Z2F423</accession>
<feature type="region of interest" description="Disordered" evidence="1">
    <location>
        <begin position="19"/>
        <end position="62"/>
    </location>
</feature>
<dbReference type="EMBL" id="SRLO01001754">
    <property type="protein sequence ID" value="TNN35521.1"/>
    <property type="molecule type" value="Genomic_DNA"/>
</dbReference>
<feature type="region of interest" description="Disordered" evidence="1">
    <location>
        <begin position="214"/>
        <end position="238"/>
    </location>
</feature>
<sequence length="252" mass="27130">MSPTAQARNGPSICGCLEAPTTDQQQTSNCPVTDQQQTSNCPVTDQQLPTLKEDHRESQTLLEEEGEGLLGLMPHEQAVGCSWAEEEEQEEEEEEEEEAPRAAESYMCVNTGGPTQRNPLRQAKSPPPSSSVTPPGLVGAALSPVASGPPTSSLSSAWMKRGRAKPTWASSVIRTRYSELLNVGALSFLSISRMVNVVFTVASEGLRHECHRTVSRSGEEERRGGGATRAAERRAPSGGRCRAVLSGVERCR</sequence>
<keyword evidence="3" id="KW-1185">Reference proteome</keyword>
<dbReference type="AlphaFoldDB" id="A0A4Z2F423"/>
<protein>
    <submittedName>
        <fullName evidence="2">Uncharacterized protein</fullName>
    </submittedName>
</protein>
<feature type="compositionally biased region" description="Polar residues" evidence="1">
    <location>
        <begin position="21"/>
        <end position="49"/>
    </location>
</feature>
<feature type="compositionally biased region" description="Acidic residues" evidence="1">
    <location>
        <begin position="84"/>
        <end position="98"/>
    </location>
</feature>
<comment type="caution">
    <text evidence="2">The sequence shown here is derived from an EMBL/GenBank/DDBJ whole genome shotgun (WGS) entry which is preliminary data.</text>
</comment>
<evidence type="ECO:0000313" key="3">
    <source>
        <dbReference type="Proteomes" id="UP000314294"/>
    </source>
</evidence>
<evidence type="ECO:0000256" key="1">
    <source>
        <dbReference type="SAM" id="MobiDB-lite"/>
    </source>
</evidence>
<dbReference type="Proteomes" id="UP000314294">
    <property type="component" value="Unassembled WGS sequence"/>
</dbReference>
<organism evidence="2 3">
    <name type="scientific">Liparis tanakae</name>
    <name type="common">Tanaka's snailfish</name>
    <dbReference type="NCBI Taxonomy" id="230148"/>
    <lineage>
        <taxon>Eukaryota</taxon>
        <taxon>Metazoa</taxon>
        <taxon>Chordata</taxon>
        <taxon>Craniata</taxon>
        <taxon>Vertebrata</taxon>
        <taxon>Euteleostomi</taxon>
        <taxon>Actinopterygii</taxon>
        <taxon>Neopterygii</taxon>
        <taxon>Teleostei</taxon>
        <taxon>Neoteleostei</taxon>
        <taxon>Acanthomorphata</taxon>
        <taxon>Eupercaria</taxon>
        <taxon>Perciformes</taxon>
        <taxon>Cottioidei</taxon>
        <taxon>Cottales</taxon>
        <taxon>Liparidae</taxon>
        <taxon>Liparis</taxon>
    </lineage>
</organism>
<feature type="compositionally biased region" description="Basic and acidic residues" evidence="1">
    <location>
        <begin position="214"/>
        <end position="235"/>
    </location>
</feature>
<name>A0A4Z2F423_9TELE</name>
<proteinExistence type="predicted"/>
<gene>
    <name evidence="2" type="ORF">EYF80_054312</name>
</gene>